<proteinExistence type="predicted"/>
<keyword evidence="2" id="KW-1185">Reference proteome</keyword>
<evidence type="ECO:0000313" key="1">
    <source>
        <dbReference type="EMBL" id="CAI9289743.1"/>
    </source>
</evidence>
<protein>
    <submittedName>
        <fullName evidence="1">Uncharacterized protein</fullName>
    </submittedName>
</protein>
<gene>
    <name evidence="1" type="ORF">LSALG_LOCUS28967</name>
</gene>
<reference evidence="1" key="1">
    <citation type="submission" date="2023-04" db="EMBL/GenBank/DDBJ databases">
        <authorList>
            <person name="Vijverberg K."/>
            <person name="Xiong W."/>
            <person name="Schranz E."/>
        </authorList>
    </citation>
    <scope>NUCLEOTIDE SEQUENCE</scope>
</reference>
<dbReference type="Proteomes" id="UP001177003">
    <property type="component" value="Chromosome 6"/>
</dbReference>
<evidence type="ECO:0000313" key="2">
    <source>
        <dbReference type="Proteomes" id="UP001177003"/>
    </source>
</evidence>
<sequence>MCITLYFDCPCVYLLNGLKHLNEQRPNSSFWTKYLNNLSLLLTKEIDISHSFDWGLASQIGLDELIRYFLTYTHLDTSGVPLFVCRSWDKLFKFQEPAYREFLLELYSTVSYDPRKTPDDRTTFFFRLAGVSRECSAIELATKVGIYTADETRSVHFPTFLVDCVTTRPNDYNENTFRVEITRGVYIPSTGLGKMIRSTTYRLLHRFDFYVSHTS</sequence>
<dbReference type="EMBL" id="OX465082">
    <property type="protein sequence ID" value="CAI9289743.1"/>
    <property type="molecule type" value="Genomic_DNA"/>
</dbReference>
<name>A0AA35ZCN3_LACSI</name>
<dbReference type="AlphaFoldDB" id="A0AA35ZCN3"/>
<accession>A0AA35ZCN3</accession>
<organism evidence="1 2">
    <name type="scientific">Lactuca saligna</name>
    <name type="common">Willowleaf lettuce</name>
    <dbReference type="NCBI Taxonomy" id="75948"/>
    <lineage>
        <taxon>Eukaryota</taxon>
        <taxon>Viridiplantae</taxon>
        <taxon>Streptophyta</taxon>
        <taxon>Embryophyta</taxon>
        <taxon>Tracheophyta</taxon>
        <taxon>Spermatophyta</taxon>
        <taxon>Magnoliopsida</taxon>
        <taxon>eudicotyledons</taxon>
        <taxon>Gunneridae</taxon>
        <taxon>Pentapetalae</taxon>
        <taxon>asterids</taxon>
        <taxon>campanulids</taxon>
        <taxon>Asterales</taxon>
        <taxon>Asteraceae</taxon>
        <taxon>Cichorioideae</taxon>
        <taxon>Cichorieae</taxon>
        <taxon>Lactucinae</taxon>
        <taxon>Lactuca</taxon>
    </lineage>
</organism>